<evidence type="ECO:0000256" key="1">
    <source>
        <dbReference type="SAM" id="MobiDB-lite"/>
    </source>
</evidence>
<keyword evidence="3" id="KW-1185">Reference proteome</keyword>
<sequence length="55" mass="5986">MLRFFKPKPETAMALLNLGAQSLILGYVASRSTGQSKAPGRDNAPAQEENLSRPR</sequence>
<dbReference type="EMBL" id="LNYA01000034">
    <property type="protein sequence ID" value="KTC94489.1"/>
    <property type="molecule type" value="Genomic_DNA"/>
</dbReference>
<dbReference type="PATRIC" id="fig|448.7.peg.2787"/>
<dbReference type="AlphaFoldDB" id="A0A0W0TFY3"/>
<protein>
    <submittedName>
        <fullName evidence="2">Uncharacterized protein</fullName>
    </submittedName>
</protein>
<proteinExistence type="predicted"/>
<feature type="region of interest" description="Disordered" evidence="1">
    <location>
        <begin position="32"/>
        <end position="55"/>
    </location>
</feature>
<name>A0A0W0TFY3_LEGER</name>
<dbReference type="STRING" id="448.Lery_2656"/>
<evidence type="ECO:0000313" key="2">
    <source>
        <dbReference type="EMBL" id="KTC94489.1"/>
    </source>
</evidence>
<gene>
    <name evidence="2" type="ORF">Lery_2656</name>
</gene>
<organism evidence="2 3">
    <name type="scientific">Legionella erythra</name>
    <dbReference type="NCBI Taxonomy" id="448"/>
    <lineage>
        <taxon>Bacteria</taxon>
        <taxon>Pseudomonadati</taxon>
        <taxon>Pseudomonadota</taxon>
        <taxon>Gammaproteobacteria</taxon>
        <taxon>Legionellales</taxon>
        <taxon>Legionellaceae</taxon>
        <taxon>Legionella</taxon>
    </lineage>
</organism>
<dbReference type="Proteomes" id="UP000054773">
    <property type="component" value="Unassembled WGS sequence"/>
</dbReference>
<evidence type="ECO:0000313" key="3">
    <source>
        <dbReference type="Proteomes" id="UP000054773"/>
    </source>
</evidence>
<comment type="caution">
    <text evidence="2">The sequence shown here is derived from an EMBL/GenBank/DDBJ whole genome shotgun (WGS) entry which is preliminary data.</text>
</comment>
<reference evidence="2 3" key="1">
    <citation type="submission" date="2015-11" db="EMBL/GenBank/DDBJ databases">
        <title>Genomic analysis of 38 Legionella species identifies large and diverse effector repertoires.</title>
        <authorList>
            <person name="Burstein D."/>
            <person name="Amaro F."/>
            <person name="Zusman T."/>
            <person name="Lifshitz Z."/>
            <person name="Cohen O."/>
            <person name="Gilbert J.A."/>
            <person name="Pupko T."/>
            <person name="Shuman H.A."/>
            <person name="Segal G."/>
        </authorList>
    </citation>
    <scope>NUCLEOTIDE SEQUENCE [LARGE SCALE GENOMIC DNA]</scope>
    <source>
        <strain evidence="2 3">SE-32A-C8</strain>
    </source>
</reference>
<accession>A0A0W0TFY3</accession>